<dbReference type="AlphaFoldDB" id="A0AA39UU07"/>
<name>A0AA39UU07_9AGAR</name>
<proteinExistence type="inferred from homology"/>
<keyword evidence="5" id="KW-1185">Reference proteome</keyword>
<feature type="domain" description="Cyclin-like" evidence="3">
    <location>
        <begin position="51"/>
        <end position="144"/>
    </location>
</feature>
<evidence type="ECO:0000313" key="4">
    <source>
        <dbReference type="EMBL" id="KAK0503232.1"/>
    </source>
</evidence>
<organism evidence="4 5">
    <name type="scientific">Armillaria luteobubalina</name>
    <dbReference type="NCBI Taxonomy" id="153913"/>
    <lineage>
        <taxon>Eukaryota</taxon>
        <taxon>Fungi</taxon>
        <taxon>Dikarya</taxon>
        <taxon>Basidiomycota</taxon>
        <taxon>Agaricomycotina</taxon>
        <taxon>Agaricomycetes</taxon>
        <taxon>Agaricomycetidae</taxon>
        <taxon>Agaricales</taxon>
        <taxon>Marasmiineae</taxon>
        <taxon>Physalacriaceae</taxon>
        <taxon>Armillaria</taxon>
    </lineage>
</organism>
<keyword evidence="1" id="KW-0195">Cyclin</keyword>
<comment type="similarity">
    <text evidence="1">Belongs to the cyclin family.</text>
</comment>
<dbReference type="GO" id="GO:0016538">
    <property type="term" value="F:cyclin-dependent protein serine/threonine kinase regulator activity"/>
    <property type="evidence" value="ECO:0007669"/>
    <property type="project" value="InterPro"/>
</dbReference>
<dbReference type="InterPro" id="IPR013763">
    <property type="entry name" value="Cyclin-like_dom"/>
</dbReference>
<gene>
    <name evidence="4" type="ORF">EDD18DRAFT_1458018</name>
</gene>
<protein>
    <submittedName>
        <fullName evidence="4">Cyclin-like protein</fullName>
    </submittedName>
</protein>
<accession>A0AA39UU07</accession>
<dbReference type="InterPro" id="IPR006671">
    <property type="entry name" value="Cyclin_N"/>
</dbReference>
<dbReference type="PANTHER" id="PTHR10026">
    <property type="entry name" value="CYCLIN"/>
    <property type="match status" value="1"/>
</dbReference>
<reference evidence="4" key="1">
    <citation type="submission" date="2023-06" db="EMBL/GenBank/DDBJ databases">
        <authorList>
            <consortium name="Lawrence Berkeley National Laboratory"/>
            <person name="Ahrendt S."/>
            <person name="Sahu N."/>
            <person name="Indic B."/>
            <person name="Wong-Bajracharya J."/>
            <person name="Merenyi Z."/>
            <person name="Ke H.-M."/>
            <person name="Monk M."/>
            <person name="Kocsube S."/>
            <person name="Drula E."/>
            <person name="Lipzen A."/>
            <person name="Balint B."/>
            <person name="Henrissat B."/>
            <person name="Andreopoulos B."/>
            <person name="Martin F.M."/>
            <person name="Harder C.B."/>
            <person name="Rigling D."/>
            <person name="Ford K.L."/>
            <person name="Foster G.D."/>
            <person name="Pangilinan J."/>
            <person name="Papanicolaou A."/>
            <person name="Barry K."/>
            <person name="LaButti K."/>
            <person name="Viragh M."/>
            <person name="Koriabine M."/>
            <person name="Yan M."/>
            <person name="Riley R."/>
            <person name="Champramary S."/>
            <person name="Plett K.L."/>
            <person name="Tsai I.J."/>
            <person name="Slot J."/>
            <person name="Sipos G."/>
            <person name="Plett J."/>
            <person name="Nagy L.G."/>
            <person name="Grigoriev I.V."/>
        </authorList>
    </citation>
    <scope>NUCLEOTIDE SEQUENCE</scope>
    <source>
        <strain evidence="4">HWK02</strain>
    </source>
</reference>
<comment type="caution">
    <text evidence="4">The sequence shown here is derived from an EMBL/GenBank/DDBJ whole genome shotgun (WGS) entry which is preliminary data.</text>
</comment>
<dbReference type="GO" id="GO:0006357">
    <property type="term" value="P:regulation of transcription by RNA polymerase II"/>
    <property type="evidence" value="ECO:0007669"/>
    <property type="project" value="InterPro"/>
</dbReference>
<evidence type="ECO:0000313" key="5">
    <source>
        <dbReference type="Proteomes" id="UP001175228"/>
    </source>
</evidence>
<dbReference type="CDD" id="cd20546">
    <property type="entry name" value="CYCLIN_SpCG1C_ScCTK2-like_rpt2"/>
    <property type="match status" value="1"/>
</dbReference>
<dbReference type="Gene3D" id="1.10.472.10">
    <property type="entry name" value="Cyclin-like"/>
    <property type="match status" value="2"/>
</dbReference>
<feature type="region of interest" description="Disordered" evidence="2">
    <location>
        <begin position="227"/>
        <end position="248"/>
    </location>
</feature>
<dbReference type="InterPro" id="IPR043198">
    <property type="entry name" value="Cyclin/Ssn8"/>
</dbReference>
<evidence type="ECO:0000256" key="1">
    <source>
        <dbReference type="RuleBase" id="RU000383"/>
    </source>
</evidence>
<dbReference type="Pfam" id="PF00134">
    <property type="entry name" value="Cyclin_N"/>
    <property type="match status" value="1"/>
</dbReference>
<evidence type="ECO:0000256" key="2">
    <source>
        <dbReference type="SAM" id="MobiDB-lite"/>
    </source>
</evidence>
<dbReference type="InterPro" id="IPR036915">
    <property type="entry name" value="Cyclin-like_sf"/>
</dbReference>
<dbReference type="SUPFAM" id="SSF47954">
    <property type="entry name" value="Cyclin-like"/>
    <property type="match status" value="2"/>
</dbReference>
<evidence type="ECO:0000259" key="3">
    <source>
        <dbReference type="SMART" id="SM00385"/>
    </source>
</evidence>
<sequence>MSKDTPVSQTTQEAPANTSKFQWLFPLEALQSTPSTGSLEKHLYDRARGVEFLYRLGSSLQLPVPAMFTAATWFHRFYMRYSMDDYHRQDVAASCIFLATKTEECGRKLRDVARVCQSKVSGKDVAEIPDTSKEVENCQTAILLTEEVLLEALCFDFVVESPHAELVDLFNSHDPDILAQEYAWTVAHDSYRTPLCLLYPPRIIAAACFILAQRVVDGPNSPSLDLRISSTPPSASLPTPPSNKPPSPDRSRFALEYFAFNEEELASLADTLRILIEFYSVQDKTMHPHLSIIATIPAPTATLQWANLYSSFSRLSGVNPAEPSHPGTGLGRTPNSSHGGQTPELVKWDHVRHPRWTLADLQTVDLLLPRPTLNPVLEEDFLDLA</sequence>
<dbReference type="Proteomes" id="UP001175228">
    <property type="component" value="Unassembled WGS sequence"/>
</dbReference>
<feature type="domain" description="Cyclin-like" evidence="3">
    <location>
        <begin position="164"/>
        <end position="277"/>
    </location>
</feature>
<dbReference type="EMBL" id="JAUEPU010000004">
    <property type="protein sequence ID" value="KAK0503232.1"/>
    <property type="molecule type" value="Genomic_DNA"/>
</dbReference>
<feature type="region of interest" description="Disordered" evidence="2">
    <location>
        <begin position="319"/>
        <end position="343"/>
    </location>
</feature>
<dbReference type="SMART" id="SM00385">
    <property type="entry name" value="CYCLIN"/>
    <property type="match status" value="2"/>
</dbReference>